<feature type="transmembrane region" description="Helical" evidence="11">
    <location>
        <begin position="51"/>
        <end position="74"/>
    </location>
</feature>
<dbReference type="NCBIfam" id="TIGR00810">
    <property type="entry name" value="secG"/>
    <property type="match status" value="1"/>
</dbReference>
<dbReference type="Proteomes" id="UP000244906">
    <property type="component" value="Unassembled WGS sequence"/>
</dbReference>
<proteinExistence type="inferred from homology"/>
<dbReference type="EMBL" id="QDDL01000001">
    <property type="protein sequence ID" value="PVZ71781.1"/>
    <property type="molecule type" value="Genomic_DNA"/>
</dbReference>
<dbReference type="Pfam" id="PF03840">
    <property type="entry name" value="SecG"/>
    <property type="match status" value="1"/>
</dbReference>
<keyword evidence="7 11" id="KW-0653">Protein transport</keyword>
<dbReference type="PANTHER" id="PTHR34182">
    <property type="entry name" value="PROTEIN-EXPORT MEMBRANE PROTEIN SECG"/>
    <property type="match status" value="1"/>
</dbReference>
<accession>A0A2V1GX78</accession>
<dbReference type="AlphaFoldDB" id="A0A2V1GX78"/>
<keyword evidence="4 11" id="KW-0813">Transport</keyword>
<reference evidence="12 13" key="1">
    <citation type="submission" date="2018-04" db="EMBL/GenBank/DDBJ databases">
        <title>Thalassorhabdus spongiae gen. nov., sp. nov., isolated from a marine sponge in South-West Iceland.</title>
        <authorList>
            <person name="Knobloch S."/>
            <person name="Daussin A."/>
            <person name="Johannsson R."/>
            <person name="Marteinsson V.T."/>
        </authorList>
    </citation>
    <scope>NUCLEOTIDE SEQUENCE [LARGE SCALE GENOMIC DNA]</scope>
    <source>
        <strain evidence="12 13">Hp12</strain>
    </source>
</reference>
<keyword evidence="9 11" id="KW-0811">Translocation</keyword>
<keyword evidence="10 11" id="KW-0472">Membrane</keyword>
<dbReference type="OrthoDB" id="9813947at2"/>
<comment type="function">
    <text evidence="11">Involved in protein export. Participates in an early event of protein translocation.</text>
</comment>
<dbReference type="GO" id="GO:0009306">
    <property type="term" value="P:protein secretion"/>
    <property type="evidence" value="ECO:0007669"/>
    <property type="project" value="UniProtKB-UniRule"/>
</dbReference>
<comment type="caution">
    <text evidence="12">The sequence shown here is derived from an EMBL/GenBank/DDBJ whole genome shotgun (WGS) entry which is preliminary data.</text>
</comment>
<evidence type="ECO:0000256" key="6">
    <source>
        <dbReference type="ARBA" id="ARBA00022692"/>
    </source>
</evidence>
<dbReference type="GO" id="GO:0043952">
    <property type="term" value="P:protein transport by the Sec complex"/>
    <property type="evidence" value="ECO:0007669"/>
    <property type="project" value="TreeGrafter"/>
</dbReference>
<dbReference type="InterPro" id="IPR004692">
    <property type="entry name" value="SecG"/>
</dbReference>
<evidence type="ECO:0000256" key="2">
    <source>
        <dbReference type="ARBA" id="ARBA00008445"/>
    </source>
</evidence>
<evidence type="ECO:0000313" key="13">
    <source>
        <dbReference type="Proteomes" id="UP000244906"/>
    </source>
</evidence>
<comment type="caution">
    <text evidence="11">Lacks conserved residue(s) required for the propagation of feature annotation.</text>
</comment>
<dbReference type="PANTHER" id="PTHR34182:SF1">
    <property type="entry name" value="PROTEIN-EXPORT MEMBRANE PROTEIN SECG"/>
    <property type="match status" value="1"/>
</dbReference>
<sequence length="122" mass="12308">MHTLFIVIHVLAAAGVIGFVLLQQGKGAEAGAGFGGGASGTVFGASGSGNFLTRSTAILAAIFFVTSLTLGYFATGKQAPVSIFGGDQPAAVEQQVEIPVVETPINDSDVPVVESIEAEKAE</sequence>
<organism evidence="12 13">
    <name type="scientific">Pelagibaculum spongiae</name>
    <dbReference type="NCBI Taxonomy" id="2080658"/>
    <lineage>
        <taxon>Bacteria</taxon>
        <taxon>Pseudomonadati</taxon>
        <taxon>Pseudomonadota</taxon>
        <taxon>Gammaproteobacteria</taxon>
        <taxon>Oceanospirillales</taxon>
        <taxon>Pelagibaculum</taxon>
    </lineage>
</organism>
<keyword evidence="6 11" id="KW-0812">Transmembrane</keyword>
<dbReference type="GO" id="GO:0065002">
    <property type="term" value="P:intracellular protein transmembrane transport"/>
    <property type="evidence" value="ECO:0007669"/>
    <property type="project" value="TreeGrafter"/>
</dbReference>
<dbReference type="PRINTS" id="PR01651">
    <property type="entry name" value="SECGEXPORT"/>
</dbReference>
<evidence type="ECO:0000256" key="3">
    <source>
        <dbReference type="ARBA" id="ARBA00017876"/>
    </source>
</evidence>
<evidence type="ECO:0000256" key="10">
    <source>
        <dbReference type="ARBA" id="ARBA00023136"/>
    </source>
</evidence>
<evidence type="ECO:0000256" key="11">
    <source>
        <dbReference type="RuleBase" id="RU365087"/>
    </source>
</evidence>
<evidence type="ECO:0000256" key="7">
    <source>
        <dbReference type="ARBA" id="ARBA00022927"/>
    </source>
</evidence>
<dbReference type="GO" id="GO:0005886">
    <property type="term" value="C:plasma membrane"/>
    <property type="evidence" value="ECO:0007669"/>
    <property type="project" value="UniProtKB-SubCell"/>
</dbReference>
<comment type="similarity">
    <text evidence="2 11">Belongs to the SecG family.</text>
</comment>
<gene>
    <name evidence="12" type="ORF">DC094_01780</name>
</gene>
<dbReference type="GO" id="GO:0015450">
    <property type="term" value="F:protein-transporting ATPase activity"/>
    <property type="evidence" value="ECO:0007669"/>
    <property type="project" value="UniProtKB-UniRule"/>
</dbReference>
<dbReference type="RefSeq" id="WP_116685369.1">
    <property type="nucleotide sequence ID" value="NZ_CAWNYD010000001.1"/>
</dbReference>
<evidence type="ECO:0000256" key="9">
    <source>
        <dbReference type="ARBA" id="ARBA00023010"/>
    </source>
</evidence>
<evidence type="ECO:0000256" key="5">
    <source>
        <dbReference type="ARBA" id="ARBA00022475"/>
    </source>
</evidence>
<keyword evidence="13" id="KW-1185">Reference proteome</keyword>
<name>A0A2V1GX78_9GAMM</name>
<evidence type="ECO:0000313" key="12">
    <source>
        <dbReference type="EMBL" id="PVZ71781.1"/>
    </source>
</evidence>
<evidence type="ECO:0000256" key="1">
    <source>
        <dbReference type="ARBA" id="ARBA00004651"/>
    </source>
</evidence>
<comment type="subcellular location">
    <subcellularLocation>
        <location evidence="1 11">Cell membrane</location>
        <topology evidence="1 11">Multi-pass membrane protein</topology>
    </subcellularLocation>
</comment>
<keyword evidence="5 11" id="KW-1003">Cell membrane</keyword>
<evidence type="ECO:0000256" key="8">
    <source>
        <dbReference type="ARBA" id="ARBA00022989"/>
    </source>
</evidence>
<protein>
    <recommendedName>
        <fullName evidence="3 11">Protein-export membrane protein SecG</fullName>
    </recommendedName>
</protein>
<keyword evidence="8 11" id="KW-1133">Transmembrane helix</keyword>
<evidence type="ECO:0000256" key="4">
    <source>
        <dbReference type="ARBA" id="ARBA00022448"/>
    </source>
</evidence>